<reference evidence="5" key="1">
    <citation type="journal article" date="2019" name="Nat. Commun.">
        <title>Expansion of phycobilisome linker gene families in mesophilic red algae.</title>
        <authorList>
            <person name="Lee J."/>
            <person name="Kim D."/>
            <person name="Bhattacharya D."/>
            <person name="Yoon H.S."/>
        </authorList>
    </citation>
    <scope>NUCLEOTIDE SEQUENCE [LARGE SCALE GENOMIC DNA]</scope>
    <source>
        <strain evidence="5">CCMP 1328</strain>
    </source>
</reference>
<dbReference type="GO" id="GO:0031624">
    <property type="term" value="F:ubiquitin conjugating enzyme binding"/>
    <property type="evidence" value="ECO:0007669"/>
    <property type="project" value="TreeGrafter"/>
</dbReference>
<dbReference type="GO" id="GO:0045116">
    <property type="term" value="P:protein neddylation"/>
    <property type="evidence" value="ECO:0007669"/>
    <property type="project" value="TreeGrafter"/>
</dbReference>
<dbReference type="PANTHER" id="PTHR12281:SF31">
    <property type="entry name" value="DCN1-LIKE PROTEIN 3"/>
    <property type="match status" value="1"/>
</dbReference>
<evidence type="ECO:0000313" key="4">
    <source>
        <dbReference type="EMBL" id="KAA8496162.1"/>
    </source>
</evidence>
<dbReference type="PANTHER" id="PTHR12281">
    <property type="entry name" value="RP42 RELATED"/>
    <property type="match status" value="1"/>
</dbReference>
<sequence>MSGRKRAYSAKEPGSAIQRATASSKRAAKYHHSSMGKKEGACGPDPHESAACIDALFKRYQESSRGDKIGPEGIQNLCDDLGIDPEELSILVFAWSLRCKVPLEFSRQEWCDGLKRLKVDSLESLKAKIKELPEVLENPESFRDFYQFAYNFNKPPDQKSLPAPTALALWTLILKDRFKFLDLWLEFLNDRTHSIPLDTYMLLLDFVYSINDDMSNYDENGAWPVLIDEFVEWAQPRLAR</sequence>
<dbReference type="FunFam" id="1.10.238.200:FF:000003">
    <property type="entry name" value="DCN1-like protein 3"/>
    <property type="match status" value="1"/>
</dbReference>
<name>A0A5J4YZ95_PORPP</name>
<feature type="region of interest" description="Disordered" evidence="2">
    <location>
        <begin position="1"/>
        <end position="43"/>
    </location>
</feature>
<dbReference type="OMA" id="LWCKFLQ"/>
<dbReference type="GO" id="GO:0005886">
    <property type="term" value="C:plasma membrane"/>
    <property type="evidence" value="ECO:0007669"/>
    <property type="project" value="UniProtKB-ARBA"/>
</dbReference>
<organism evidence="4 5">
    <name type="scientific">Porphyridium purpureum</name>
    <name type="common">Red alga</name>
    <name type="synonym">Porphyridium cruentum</name>
    <dbReference type="NCBI Taxonomy" id="35688"/>
    <lineage>
        <taxon>Eukaryota</taxon>
        <taxon>Rhodophyta</taxon>
        <taxon>Bangiophyceae</taxon>
        <taxon>Porphyridiales</taxon>
        <taxon>Porphyridiaceae</taxon>
        <taxon>Porphyridium</taxon>
    </lineage>
</organism>
<dbReference type="OrthoDB" id="780at2759"/>
<dbReference type="Gene3D" id="1.10.238.10">
    <property type="entry name" value="EF-hand"/>
    <property type="match status" value="1"/>
</dbReference>
<dbReference type="InterPro" id="IPR005176">
    <property type="entry name" value="PONY_dom"/>
</dbReference>
<dbReference type="Proteomes" id="UP000324585">
    <property type="component" value="Unassembled WGS sequence"/>
</dbReference>
<dbReference type="EMBL" id="VRMN01000003">
    <property type="protein sequence ID" value="KAA8496162.1"/>
    <property type="molecule type" value="Genomic_DNA"/>
</dbReference>
<dbReference type="Gene3D" id="1.10.238.200">
    <property type="entry name" value="Cullin, PONY binding domain"/>
    <property type="match status" value="1"/>
</dbReference>
<dbReference type="GO" id="GO:0097602">
    <property type="term" value="F:cullin family protein binding"/>
    <property type="evidence" value="ECO:0007669"/>
    <property type="project" value="TreeGrafter"/>
</dbReference>
<evidence type="ECO:0000256" key="1">
    <source>
        <dbReference type="RuleBase" id="RU410713"/>
    </source>
</evidence>
<comment type="function">
    <text evidence="1">Neddylation of cullins play an essential role in the regulation of SCF-type complexes activity.</text>
</comment>
<dbReference type="InterPro" id="IPR014764">
    <property type="entry name" value="DCN-prot"/>
</dbReference>
<gene>
    <name evidence="4" type="ORF">FVE85_2317</name>
</gene>
<protein>
    <recommendedName>
        <fullName evidence="1">Defective in cullin neddylation protein</fullName>
    </recommendedName>
</protein>
<comment type="caution">
    <text evidence="4">The sequence shown here is derived from an EMBL/GenBank/DDBJ whole genome shotgun (WGS) entry which is preliminary data.</text>
</comment>
<proteinExistence type="predicted"/>
<feature type="domain" description="DCUN1" evidence="3">
    <location>
        <begin position="48"/>
        <end position="235"/>
    </location>
</feature>
<evidence type="ECO:0000259" key="3">
    <source>
        <dbReference type="PROSITE" id="PS51229"/>
    </source>
</evidence>
<accession>A0A5J4YZ95</accession>
<dbReference type="AlphaFoldDB" id="A0A5J4YZ95"/>
<keyword evidence="5" id="KW-1185">Reference proteome</keyword>
<dbReference type="PROSITE" id="PS51229">
    <property type="entry name" value="DCUN1"/>
    <property type="match status" value="1"/>
</dbReference>
<dbReference type="Pfam" id="PF03556">
    <property type="entry name" value="Cullin_binding"/>
    <property type="match status" value="1"/>
</dbReference>
<evidence type="ECO:0000256" key="2">
    <source>
        <dbReference type="SAM" id="MobiDB-lite"/>
    </source>
</evidence>
<dbReference type="GO" id="GO:0032182">
    <property type="term" value="F:ubiquitin-like protein binding"/>
    <property type="evidence" value="ECO:0007669"/>
    <property type="project" value="TreeGrafter"/>
</dbReference>
<dbReference type="InterPro" id="IPR042460">
    <property type="entry name" value="DCN1-like_PONY"/>
</dbReference>
<evidence type="ECO:0000313" key="5">
    <source>
        <dbReference type="Proteomes" id="UP000324585"/>
    </source>
</evidence>
<feature type="compositionally biased region" description="Basic residues" evidence="2">
    <location>
        <begin position="26"/>
        <end position="35"/>
    </location>
</feature>
<dbReference type="GO" id="GO:0000151">
    <property type="term" value="C:ubiquitin ligase complex"/>
    <property type="evidence" value="ECO:0007669"/>
    <property type="project" value="TreeGrafter"/>
</dbReference>